<dbReference type="Proteomes" id="UP000198546">
    <property type="component" value="Chromosome i"/>
</dbReference>
<dbReference type="Gene3D" id="3.10.450.50">
    <property type="match status" value="1"/>
</dbReference>
<proteinExistence type="predicted"/>
<dbReference type="RefSeq" id="WP_090594732.1">
    <property type="nucleotide sequence ID" value="NZ_LT629688.1"/>
</dbReference>
<dbReference type="AlphaFoldDB" id="A0A1G7BSD3"/>
<dbReference type="InterPro" id="IPR032710">
    <property type="entry name" value="NTF2-like_dom_sf"/>
</dbReference>
<dbReference type="EMBL" id="LT629688">
    <property type="protein sequence ID" value="SDE30054.1"/>
    <property type="molecule type" value="Genomic_DNA"/>
</dbReference>
<accession>A0A1G7BSD3</accession>
<feature type="domain" description="SnoaL-like" evidence="1">
    <location>
        <begin position="8"/>
        <end position="107"/>
    </location>
</feature>
<evidence type="ECO:0000313" key="3">
    <source>
        <dbReference type="Proteomes" id="UP000198546"/>
    </source>
</evidence>
<name>A0A1G7BSD3_9ACTN</name>
<evidence type="ECO:0000259" key="1">
    <source>
        <dbReference type="Pfam" id="PF12680"/>
    </source>
</evidence>
<protein>
    <submittedName>
        <fullName evidence="2">SnoaL-like domain-containing protein</fullName>
    </submittedName>
</protein>
<dbReference type="Pfam" id="PF12680">
    <property type="entry name" value="SnoaL_2"/>
    <property type="match status" value="1"/>
</dbReference>
<keyword evidence="3" id="KW-1185">Reference proteome</keyword>
<dbReference type="OrthoDB" id="3542814at2"/>
<dbReference type="STRING" id="675864.SAMN04489747_3055"/>
<gene>
    <name evidence="2" type="ORF">SAMN04489747_3055</name>
</gene>
<dbReference type="SUPFAM" id="SSF54427">
    <property type="entry name" value="NTF2-like"/>
    <property type="match status" value="1"/>
</dbReference>
<reference evidence="2 3" key="1">
    <citation type="submission" date="2016-10" db="EMBL/GenBank/DDBJ databases">
        <authorList>
            <person name="de Groot N.N."/>
        </authorList>
    </citation>
    <scope>NUCLEOTIDE SEQUENCE [LARGE SCALE GENOMIC DNA]</scope>
    <source>
        <strain evidence="2 3">MON 2.2</strain>
    </source>
</reference>
<sequence>MTVPDPIDRLRDAISSHDPEAVAACFTSDYRSEVPQRPAEGFVGSDHVAQNWTAIFARMPDLEATVLRRAASGPETWSEWQMVGTGPDGAPATLCGPVIMTTRDGQIDWARFYLGPVVGPPDPAVGGSA</sequence>
<organism evidence="2 3">
    <name type="scientific">Auraticoccus monumenti</name>
    <dbReference type="NCBI Taxonomy" id="675864"/>
    <lineage>
        <taxon>Bacteria</taxon>
        <taxon>Bacillati</taxon>
        <taxon>Actinomycetota</taxon>
        <taxon>Actinomycetes</taxon>
        <taxon>Propionibacteriales</taxon>
        <taxon>Propionibacteriaceae</taxon>
        <taxon>Auraticoccus</taxon>
    </lineage>
</organism>
<evidence type="ECO:0000313" key="2">
    <source>
        <dbReference type="EMBL" id="SDE30054.1"/>
    </source>
</evidence>
<dbReference type="InterPro" id="IPR037401">
    <property type="entry name" value="SnoaL-like"/>
</dbReference>